<feature type="binding site" evidence="3">
    <location>
        <position position="173"/>
    </location>
    <ligand>
        <name>substrate</name>
    </ligand>
</feature>
<gene>
    <name evidence="5" type="primary">LOC108080626</name>
</gene>
<dbReference type="InterPro" id="IPR036568">
    <property type="entry name" value="GGCT-like_sf"/>
</dbReference>
<keyword evidence="2" id="KW-0456">Lyase</keyword>
<dbReference type="Proteomes" id="UP001652661">
    <property type="component" value="Chromosome 3L"/>
</dbReference>
<keyword evidence="4" id="KW-1185">Reference proteome</keyword>
<protein>
    <recommendedName>
        <fullName evidence="1">gamma-glutamylcyclotransferase</fullName>
        <ecNumber evidence="1">4.3.2.9</ecNumber>
    </recommendedName>
</protein>
<dbReference type="PANTHER" id="PTHR12935">
    <property type="entry name" value="GAMMA-GLUTAMYLCYCLOTRANSFERASE"/>
    <property type="match status" value="1"/>
</dbReference>
<evidence type="ECO:0000256" key="1">
    <source>
        <dbReference type="ARBA" id="ARBA00012346"/>
    </source>
</evidence>
<evidence type="ECO:0000313" key="5">
    <source>
        <dbReference type="RefSeq" id="XP_017030938.1"/>
    </source>
</evidence>
<feature type="binding site" evidence="3">
    <location>
        <begin position="42"/>
        <end position="47"/>
    </location>
    <ligand>
        <name>substrate</name>
    </ligand>
</feature>
<reference evidence="5" key="1">
    <citation type="submission" date="2025-08" db="UniProtKB">
        <authorList>
            <consortium name="RefSeq"/>
        </authorList>
    </citation>
    <scope>IDENTIFICATION</scope>
    <source>
        <strain evidence="5">14028-0561.14</strain>
        <tissue evidence="5">Whole fly</tissue>
    </source>
</reference>
<name>A0A6P4J8N5_DROKI</name>
<sequence length="218" mass="25032">MIKHRPLGVVASLLSIFNRQKHSLGSSDIQDLPEVIGCKFLYFGFGSNMLAHRIHIQNPTAMRLGPARLPGYRLDFASFSSRWEGAVATIVPTQRDEVWGSLWEIDLSKLPDMDNQLGFVRGLYKPQTVYVKLRDESKDTPARAYLQVQQPESNLYELSWDLIPETRQPSKTYLQCLVRGAIESCIPEEYVQRLRSIRHNGRIAAEKEKELELQDFQL</sequence>
<dbReference type="AlphaFoldDB" id="A0A6P4J8N5"/>
<dbReference type="InterPro" id="IPR013024">
    <property type="entry name" value="GGCT-like"/>
</dbReference>
<dbReference type="GO" id="GO:0003839">
    <property type="term" value="F:gamma-glutamylcyclotransferase activity"/>
    <property type="evidence" value="ECO:0007669"/>
    <property type="project" value="UniProtKB-EC"/>
</dbReference>
<proteinExistence type="predicted"/>
<dbReference type="EC" id="4.3.2.9" evidence="1"/>
<evidence type="ECO:0000313" key="4">
    <source>
        <dbReference type="Proteomes" id="UP001652661"/>
    </source>
</evidence>
<dbReference type="OrthoDB" id="2924818at2759"/>
<organism evidence="4 5">
    <name type="scientific">Drosophila kikkawai</name>
    <name type="common">Fruit fly</name>
    <dbReference type="NCBI Taxonomy" id="30033"/>
    <lineage>
        <taxon>Eukaryota</taxon>
        <taxon>Metazoa</taxon>
        <taxon>Ecdysozoa</taxon>
        <taxon>Arthropoda</taxon>
        <taxon>Hexapoda</taxon>
        <taxon>Insecta</taxon>
        <taxon>Pterygota</taxon>
        <taxon>Neoptera</taxon>
        <taxon>Endopterygota</taxon>
        <taxon>Diptera</taxon>
        <taxon>Brachycera</taxon>
        <taxon>Muscomorpha</taxon>
        <taxon>Ephydroidea</taxon>
        <taxon>Drosophilidae</taxon>
        <taxon>Drosophila</taxon>
        <taxon>Sophophora</taxon>
    </lineage>
</organism>
<dbReference type="GeneID" id="108080626"/>
<dbReference type="RefSeq" id="XP_017030938.1">
    <property type="nucleotide sequence ID" value="XM_017175449.2"/>
</dbReference>
<dbReference type="PANTHER" id="PTHR12935:SF0">
    <property type="entry name" value="GAMMA-GLUTAMYLCYCLOTRANSFERASE"/>
    <property type="match status" value="1"/>
</dbReference>
<dbReference type="OMA" id="NFHACLP"/>
<evidence type="ECO:0000256" key="3">
    <source>
        <dbReference type="PIRSR" id="PIRSR617939-2"/>
    </source>
</evidence>
<dbReference type="SUPFAM" id="SSF110857">
    <property type="entry name" value="Gamma-glutamyl cyclotransferase-like"/>
    <property type="match status" value="1"/>
</dbReference>
<dbReference type="Gene3D" id="3.10.490.10">
    <property type="entry name" value="Gamma-glutamyl cyclotransferase-like"/>
    <property type="match status" value="1"/>
</dbReference>
<evidence type="ECO:0000256" key="2">
    <source>
        <dbReference type="ARBA" id="ARBA00023239"/>
    </source>
</evidence>
<dbReference type="InterPro" id="IPR017939">
    <property type="entry name" value="G-Glutamylcylcotransferase"/>
</dbReference>
<accession>A0A6P4J8N5</accession>
<dbReference type="Pfam" id="PF13772">
    <property type="entry name" value="AIG2_2"/>
    <property type="match status" value="1"/>
</dbReference>
<dbReference type="CDD" id="cd06661">
    <property type="entry name" value="GGCT_like"/>
    <property type="match status" value="1"/>
</dbReference>